<dbReference type="EMBL" id="WSZM01000054">
    <property type="protein sequence ID" value="KAF4045245.1"/>
    <property type="molecule type" value="Genomic_DNA"/>
</dbReference>
<feature type="region of interest" description="Disordered" evidence="1">
    <location>
        <begin position="1"/>
        <end position="51"/>
    </location>
</feature>
<feature type="compositionally biased region" description="Basic and acidic residues" evidence="1">
    <location>
        <begin position="29"/>
        <end position="51"/>
    </location>
</feature>
<organism evidence="2 3">
    <name type="scientific">Phytophthora infestans</name>
    <name type="common">Potato late blight agent</name>
    <name type="synonym">Botrytis infestans</name>
    <dbReference type="NCBI Taxonomy" id="4787"/>
    <lineage>
        <taxon>Eukaryota</taxon>
        <taxon>Sar</taxon>
        <taxon>Stramenopiles</taxon>
        <taxon>Oomycota</taxon>
        <taxon>Peronosporomycetes</taxon>
        <taxon>Peronosporales</taxon>
        <taxon>Peronosporaceae</taxon>
        <taxon>Phytophthora</taxon>
    </lineage>
</organism>
<gene>
    <name evidence="2" type="ORF">GN244_ATG02378</name>
</gene>
<reference evidence="2" key="1">
    <citation type="submission" date="2020-04" db="EMBL/GenBank/DDBJ databases">
        <title>Hybrid Assembly of Korean Phytophthora infestans isolates.</title>
        <authorList>
            <person name="Prokchorchik M."/>
            <person name="Lee Y."/>
            <person name="Seo J."/>
            <person name="Cho J.-H."/>
            <person name="Park Y.-E."/>
            <person name="Jang D.-C."/>
            <person name="Im J.-S."/>
            <person name="Choi J.-G."/>
            <person name="Park H.-J."/>
            <person name="Lee G.-B."/>
            <person name="Lee Y.-G."/>
            <person name="Hong S.-Y."/>
            <person name="Cho K."/>
            <person name="Sohn K.H."/>
        </authorList>
    </citation>
    <scope>NUCLEOTIDE SEQUENCE</scope>
    <source>
        <strain evidence="2">KR_1_A1</strain>
    </source>
</reference>
<accession>A0A833WPE8</accession>
<proteinExistence type="predicted"/>
<evidence type="ECO:0000313" key="3">
    <source>
        <dbReference type="Proteomes" id="UP000602510"/>
    </source>
</evidence>
<evidence type="ECO:0000313" key="2">
    <source>
        <dbReference type="EMBL" id="KAF4045245.1"/>
    </source>
</evidence>
<dbReference type="AlphaFoldDB" id="A0A833WPE8"/>
<name>A0A833WPE8_PHYIN</name>
<evidence type="ECO:0000256" key="1">
    <source>
        <dbReference type="SAM" id="MobiDB-lite"/>
    </source>
</evidence>
<dbReference type="Proteomes" id="UP000602510">
    <property type="component" value="Unassembled WGS sequence"/>
</dbReference>
<sequence>MYLLVGNAPLNTEPRFAKPMDGSSPRVTESSDHRGPEVAPREGETAPVDVSREVRRAAISVSLGHEVPHARNRPRLRLAENRQFHADVISGFSGGSVHTYELTKEHVRDIRPAQVRGSGREM</sequence>
<comment type="caution">
    <text evidence="2">The sequence shown here is derived from an EMBL/GenBank/DDBJ whole genome shotgun (WGS) entry which is preliminary data.</text>
</comment>
<keyword evidence="3" id="KW-1185">Reference proteome</keyword>
<protein>
    <submittedName>
        <fullName evidence="2">Uncharacterized protein</fullName>
    </submittedName>
</protein>